<dbReference type="STRING" id="481446.NIT7645_03223"/>
<organism evidence="2 3">
    <name type="scientific">Phaeobacter italicus</name>
    <dbReference type="NCBI Taxonomy" id="481446"/>
    <lineage>
        <taxon>Bacteria</taxon>
        <taxon>Pseudomonadati</taxon>
        <taxon>Pseudomonadota</taxon>
        <taxon>Alphaproteobacteria</taxon>
        <taxon>Rhodobacterales</taxon>
        <taxon>Roseobacteraceae</taxon>
        <taxon>Phaeobacter</taxon>
    </lineage>
</organism>
<evidence type="ECO:0000256" key="1">
    <source>
        <dbReference type="SAM" id="MobiDB-lite"/>
    </source>
</evidence>
<reference evidence="3" key="1">
    <citation type="submission" date="2015-05" db="EMBL/GenBank/DDBJ databases">
        <authorList>
            <person name="Rodrigo-Torres Lidia"/>
            <person name="Arahal R.David."/>
        </authorList>
    </citation>
    <scope>NUCLEOTIDE SEQUENCE [LARGE SCALE GENOMIC DNA]</scope>
    <source>
        <strain evidence="3">CECT 7321</strain>
    </source>
</reference>
<proteinExistence type="predicted"/>
<evidence type="ECO:0008006" key="4">
    <source>
        <dbReference type="Google" id="ProtNLM"/>
    </source>
</evidence>
<dbReference type="SUPFAM" id="SSF56059">
    <property type="entry name" value="Glutathione synthetase ATP-binding domain-like"/>
    <property type="match status" value="1"/>
</dbReference>
<protein>
    <recommendedName>
        <fullName evidence="4">ATP-grasp domain-containing protein</fullName>
    </recommendedName>
</protein>
<dbReference type="RefSeq" id="WP_131724071.1">
    <property type="nucleotide sequence ID" value="NZ_CVRL01000011.1"/>
</dbReference>
<sequence>MKRSKPPTPRPRRAKGAKRATGRRPGIIFNALPTHRDIQVQLTQRGEPVMIFPGRTVLFDDMKSYLARLSRPFWHPGSEGQTLRNFDWIVNMLADPDHYDQALRFLDRNFAANPLPIFNRPAEVLKTRRDLVTHHLSGIDSLICPTCLRFSPTSPQCFRETFEKGEFAYPVLIRPAGSHTGHDLLKIDTAENWDKIHQIPWGGRTLYMTQWIDFRSDKGEWRKLRLSITSESVRLRHILYGDSWLIHSAHRDTDIVNRELDILLNADDWAALQTLGQNIRSRLKLDFFGVDIGWKSDSAFVLFEANPSMSILSYHNMPTLRREDYTANLQRIEQDVWRALERVTKIKRTGKIGK</sequence>
<dbReference type="EMBL" id="CVRL01000011">
    <property type="protein sequence ID" value="CRL10042.1"/>
    <property type="molecule type" value="Genomic_DNA"/>
</dbReference>
<gene>
    <name evidence="2" type="ORF">NIT7321_00884</name>
</gene>
<keyword evidence="3" id="KW-1185">Reference proteome</keyword>
<dbReference type="AlphaFoldDB" id="A0A0H5CYC5"/>
<feature type="compositionally biased region" description="Basic residues" evidence="1">
    <location>
        <begin position="1"/>
        <end position="22"/>
    </location>
</feature>
<accession>A0A0H5CYC5</accession>
<evidence type="ECO:0000313" key="3">
    <source>
        <dbReference type="Proteomes" id="UP000043764"/>
    </source>
</evidence>
<evidence type="ECO:0000313" key="2">
    <source>
        <dbReference type="EMBL" id="CRL10042.1"/>
    </source>
</evidence>
<dbReference type="Proteomes" id="UP000043764">
    <property type="component" value="Unassembled WGS sequence"/>
</dbReference>
<feature type="region of interest" description="Disordered" evidence="1">
    <location>
        <begin position="1"/>
        <end position="24"/>
    </location>
</feature>
<name>A0A0H5CYC5_9RHOB</name>